<evidence type="ECO:0000256" key="7">
    <source>
        <dbReference type="SAM" id="Phobius"/>
    </source>
</evidence>
<evidence type="ECO:0000256" key="6">
    <source>
        <dbReference type="ARBA" id="ARBA00023136"/>
    </source>
</evidence>
<proteinExistence type="inferred from homology"/>
<feature type="transmembrane region" description="Helical" evidence="7">
    <location>
        <begin position="137"/>
        <end position="155"/>
    </location>
</feature>
<comment type="similarity">
    <text evidence="2">Belongs to the CcmC/CycZ/HelC family.</text>
</comment>
<comment type="subcellular location">
    <subcellularLocation>
        <location evidence="1">Membrane</location>
        <topology evidence="1">Multi-pass membrane protein</topology>
    </subcellularLocation>
</comment>
<evidence type="ECO:0000259" key="8">
    <source>
        <dbReference type="Pfam" id="PF01578"/>
    </source>
</evidence>
<sequence>MFFMNRSYAPISHHVFRCCTSMAMHASIRFAPTDFQQGEHARITHVHVPAARISLLVHIAAAIGSVFCSCTLRFLWLNGTSEIGAVSTLLTSGTGVFRGKPMWGTFRVWDARLTTVFLSSCIIPGALVLSKLTVEPAPLFTCVGLINLPIIKFPVTRWNTSHQPGSISPFSTSIHVPMLIPIWFHFASFLFHFTCLIGLETRMPAPDIIRDK</sequence>
<reference evidence="9" key="1">
    <citation type="submission" date="2020-12" db="EMBL/GenBank/DDBJ databases">
        <title>Both Conifer II and Gnetales are characterized by a high frequency of ancient mitochondrial gene transfer to the nuclear genome.</title>
        <authorList>
            <person name="Kan S.L."/>
            <person name="Shen T."/>
            <person name="Ran J.H."/>
            <person name="Wang X.Q."/>
        </authorList>
    </citation>
    <scope>NUCLEOTIDE SEQUENCE</scope>
</reference>
<organism evidence="9">
    <name type="scientific">Ephedra przewalskii</name>
    <dbReference type="NCBI Taxonomy" id="257425"/>
    <lineage>
        <taxon>Eukaryota</taxon>
        <taxon>Viridiplantae</taxon>
        <taxon>Streptophyta</taxon>
        <taxon>Embryophyta</taxon>
        <taxon>Tracheophyta</taxon>
        <taxon>Spermatophyta</taxon>
        <taxon>Gnetopsida</taxon>
        <taxon>Gnetidae</taxon>
        <taxon>Ephedrales</taxon>
        <taxon>Ephedraceae</taxon>
        <taxon>Ephedra</taxon>
    </lineage>
</organism>
<keyword evidence="4" id="KW-0201">Cytochrome c-type biogenesis</keyword>
<dbReference type="PANTHER" id="PTHR30071">
    <property type="entry name" value="HEME EXPORTER PROTEIN C"/>
    <property type="match status" value="1"/>
</dbReference>
<keyword evidence="9" id="KW-0496">Mitochondrion</keyword>
<evidence type="ECO:0000256" key="2">
    <source>
        <dbReference type="ARBA" id="ARBA00005840"/>
    </source>
</evidence>
<gene>
    <name evidence="9" type="primary">ccmC</name>
</gene>
<evidence type="ECO:0000256" key="1">
    <source>
        <dbReference type="ARBA" id="ARBA00004141"/>
    </source>
</evidence>
<dbReference type="InterPro" id="IPR003557">
    <property type="entry name" value="Cyt_c_biogenesis_CcmC"/>
</dbReference>
<feature type="domain" description="Cytochrome c assembly protein" evidence="8">
    <location>
        <begin position="24"/>
        <end position="160"/>
    </location>
</feature>
<dbReference type="PANTHER" id="PTHR30071:SF1">
    <property type="entry name" value="CYTOCHROME B_B6 PROTEIN-RELATED"/>
    <property type="match status" value="1"/>
</dbReference>
<feature type="transmembrane region" description="Helical" evidence="7">
    <location>
        <begin position="111"/>
        <end position="130"/>
    </location>
</feature>
<feature type="transmembrane region" description="Helical" evidence="7">
    <location>
        <begin position="55"/>
        <end position="76"/>
    </location>
</feature>
<evidence type="ECO:0000256" key="3">
    <source>
        <dbReference type="ARBA" id="ARBA00022692"/>
    </source>
</evidence>
<evidence type="ECO:0000313" key="9">
    <source>
        <dbReference type="EMBL" id="QXE43917.1"/>
    </source>
</evidence>
<geneLocation type="mitochondrion" evidence="9"/>
<dbReference type="GO" id="GO:0017004">
    <property type="term" value="P:cytochrome complex assembly"/>
    <property type="evidence" value="ECO:0007669"/>
    <property type="project" value="UniProtKB-KW"/>
</dbReference>
<keyword evidence="6 7" id="KW-0472">Membrane</keyword>
<name>A0A8F4RHN4_9SPER</name>
<dbReference type="AlphaFoldDB" id="A0A8F4RHN4"/>
<dbReference type="InterPro" id="IPR002541">
    <property type="entry name" value="Cyt_c_assembly"/>
</dbReference>
<dbReference type="Pfam" id="PF01578">
    <property type="entry name" value="Cytochrom_C_asm"/>
    <property type="match status" value="1"/>
</dbReference>
<accession>A0A8F4RHN4</accession>
<keyword evidence="3 7" id="KW-0812">Transmembrane</keyword>
<dbReference type="GO" id="GO:0020037">
    <property type="term" value="F:heme binding"/>
    <property type="evidence" value="ECO:0007669"/>
    <property type="project" value="InterPro"/>
</dbReference>
<dbReference type="InterPro" id="IPR045062">
    <property type="entry name" value="Cyt_c_biogenesis_CcsA/CcmC"/>
</dbReference>
<evidence type="ECO:0000256" key="5">
    <source>
        <dbReference type="ARBA" id="ARBA00022989"/>
    </source>
</evidence>
<dbReference type="PRINTS" id="PR01386">
    <property type="entry name" value="CCMCBIOGNSIS"/>
</dbReference>
<dbReference type="GO" id="GO:0005886">
    <property type="term" value="C:plasma membrane"/>
    <property type="evidence" value="ECO:0007669"/>
    <property type="project" value="TreeGrafter"/>
</dbReference>
<protein>
    <submittedName>
        <fullName evidence="9">Cytochrome c biogenesis C</fullName>
    </submittedName>
</protein>
<keyword evidence="5 7" id="KW-1133">Transmembrane helix</keyword>
<feature type="transmembrane region" description="Helical" evidence="7">
    <location>
        <begin position="175"/>
        <end position="199"/>
    </location>
</feature>
<evidence type="ECO:0000256" key="4">
    <source>
        <dbReference type="ARBA" id="ARBA00022748"/>
    </source>
</evidence>
<dbReference type="EMBL" id="MW354232">
    <property type="protein sequence ID" value="QXE43917.1"/>
    <property type="molecule type" value="Genomic_DNA"/>
</dbReference>
<dbReference type="GO" id="GO:0015232">
    <property type="term" value="F:heme transmembrane transporter activity"/>
    <property type="evidence" value="ECO:0007669"/>
    <property type="project" value="InterPro"/>
</dbReference>